<organism evidence="2 3">
    <name type="scientific">Candidatus Anaerostipes excrementavium</name>
    <dbReference type="NCBI Taxonomy" id="2838463"/>
    <lineage>
        <taxon>Bacteria</taxon>
        <taxon>Bacillati</taxon>
        <taxon>Bacillota</taxon>
        <taxon>Clostridia</taxon>
        <taxon>Lachnospirales</taxon>
        <taxon>Lachnospiraceae</taxon>
        <taxon>Anaerostipes</taxon>
    </lineage>
</organism>
<reference evidence="2" key="1">
    <citation type="journal article" date="2021" name="PeerJ">
        <title>Extensive microbial diversity within the chicken gut microbiome revealed by metagenomics and culture.</title>
        <authorList>
            <person name="Gilroy R."/>
            <person name="Ravi A."/>
            <person name="Getino M."/>
            <person name="Pursley I."/>
            <person name="Horton D.L."/>
            <person name="Alikhan N.F."/>
            <person name="Baker D."/>
            <person name="Gharbi K."/>
            <person name="Hall N."/>
            <person name="Watson M."/>
            <person name="Adriaenssens E.M."/>
            <person name="Foster-Nyarko E."/>
            <person name="Jarju S."/>
            <person name="Secka A."/>
            <person name="Antonio M."/>
            <person name="Oren A."/>
            <person name="Chaudhuri R.R."/>
            <person name="La Ragione R."/>
            <person name="Hildebrand F."/>
            <person name="Pallen M.J."/>
        </authorList>
    </citation>
    <scope>NUCLEOTIDE SEQUENCE</scope>
    <source>
        <strain evidence="2">CHK191-13928</strain>
    </source>
</reference>
<dbReference type="EMBL" id="DXEM01000015">
    <property type="protein sequence ID" value="HIX67496.1"/>
    <property type="molecule type" value="Genomic_DNA"/>
</dbReference>
<dbReference type="Proteomes" id="UP000886721">
    <property type="component" value="Unassembled WGS sequence"/>
</dbReference>
<gene>
    <name evidence="2" type="ORF">H9735_05125</name>
</gene>
<dbReference type="SUPFAM" id="SSF53448">
    <property type="entry name" value="Nucleotide-diphospho-sugar transferases"/>
    <property type="match status" value="1"/>
</dbReference>
<evidence type="ECO:0000313" key="2">
    <source>
        <dbReference type="EMBL" id="HIX67496.1"/>
    </source>
</evidence>
<name>A0A9D2B908_9FIRM</name>
<dbReference type="InterPro" id="IPR029044">
    <property type="entry name" value="Nucleotide-diphossugar_trans"/>
</dbReference>
<dbReference type="PANTHER" id="PTHR22916">
    <property type="entry name" value="GLYCOSYLTRANSFERASE"/>
    <property type="match status" value="1"/>
</dbReference>
<dbReference type="PANTHER" id="PTHR22916:SF3">
    <property type="entry name" value="UDP-GLCNAC:BETAGAL BETA-1,3-N-ACETYLGLUCOSAMINYLTRANSFERASE-LIKE PROTEIN 1"/>
    <property type="match status" value="1"/>
</dbReference>
<comment type="caution">
    <text evidence="2">The sequence shown here is derived from an EMBL/GenBank/DDBJ whole genome shotgun (WGS) entry which is preliminary data.</text>
</comment>
<accession>A0A9D2B908</accession>
<evidence type="ECO:0000259" key="1">
    <source>
        <dbReference type="Pfam" id="PF00535"/>
    </source>
</evidence>
<dbReference type="AlphaFoldDB" id="A0A9D2B908"/>
<dbReference type="GO" id="GO:0016758">
    <property type="term" value="F:hexosyltransferase activity"/>
    <property type="evidence" value="ECO:0007669"/>
    <property type="project" value="UniProtKB-ARBA"/>
</dbReference>
<protein>
    <submittedName>
        <fullName evidence="2">Glycosyltransferase family 2 protein</fullName>
    </submittedName>
</protein>
<dbReference type="InterPro" id="IPR001173">
    <property type="entry name" value="Glyco_trans_2-like"/>
</dbReference>
<feature type="domain" description="Glycosyltransferase 2-like" evidence="1">
    <location>
        <begin position="3"/>
        <end position="164"/>
    </location>
</feature>
<reference evidence="2" key="2">
    <citation type="submission" date="2021-04" db="EMBL/GenBank/DDBJ databases">
        <authorList>
            <person name="Gilroy R."/>
        </authorList>
    </citation>
    <scope>NUCLEOTIDE SEQUENCE</scope>
    <source>
        <strain evidence="2">CHK191-13928</strain>
    </source>
</reference>
<proteinExistence type="predicted"/>
<dbReference type="Gene3D" id="3.90.550.10">
    <property type="entry name" value="Spore Coat Polysaccharide Biosynthesis Protein SpsA, Chain A"/>
    <property type="match status" value="1"/>
</dbReference>
<sequence length="236" mass="27032">MISVAMAFYNGKRYIKKQADSILNNLGSGDELIISVDDDRDGSKEILETMAKEDSRIRLIKGPGKGVVENFQNAFRSCRGDIIFLADQDDAWKPGKVRKIKKVFEDPNIVCVVHNAQIADENLKPLGETTFQWRDSGPGFWKNMKKNSYIGCCMALRREALDQILPIPENVWIHDQWIGLLAEQLGTVVFFEEPLLLYRRHGGNVTGLTHGSVSSMVKKRYYMLKEIKRRVREWKV</sequence>
<dbReference type="CDD" id="cd04196">
    <property type="entry name" value="GT_2_like_d"/>
    <property type="match status" value="1"/>
</dbReference>
<evidence type="ECO:0000313" key="3">
    <source>
        <dbReference type="Proteomes" id="UP000886721"/>
    </source>
</evidence>
<dbReference type="Pfam" id="PF00535">
    <property type="entry name" value="Glycos_transf_2"/>
    <property type="match status" value="1"/>
</dbReference>